<dbReference type="EMBL" id="LGRX02008636">
    <property type="protein sequence ID" value="KAK3273118.1"/>
    <property type="molecule type" value="Genomic_DNA"/>
</dbReference>
<sequence length="506" mass="55987">WDSGARYMIGKARKAAHAAAREGYMPLAGLREYTPEERTELTQLPLTVAPKIALLVNGASPVPPHLTHELEAQGWEYYPLGDVRALGTQPPPPLWIFDLFLSLCHPKQVVIMLQSQGSLALVTPKEFLVDYQKMQAMYATHRKKKANDPDKIFFGARPLGVQKRGDPYKETHPPRWAPLVPPAPLRPSPPLPQIPPPRPPPLPPPLPDVPPGHIRVAMPPKPRLLWPPRPPAPAFPVTASEVQTELEKQWKQVRIADEQGQHRRRRHKGNQSSLPSPPPDEEVEDALDREIHRKGWISAALQRRGYFKAKVDTPRAAGRRSLLSKKRRNDEASYVASIPCFWGKMPTNCSFVWAMEALEIGKQHDLLRSAQSRARNNVHLDSNMAAGNAQAMSLAVQHAVLRPDAPAEAMLEDYWISSEGVVLDYNGVLFASITGTRIEDASCAMHVTAGVQSGPKLCHNHTGGCPAFMHSAFGVSQCVSGVHTLWNQQTTCGSEGRKYGKPSLAE</sequence>
<dbReference type="AlphaFoldDB" id="A0AAE0G7Q6"/>
<keyword evidence="3" id="KW-1185">Reference proteome</keyword>
<evidence type="ECO:0000313" key="3">
    <source>
        <dbReference type="Proteomes" id="UP001190700"/>
    </source>
</evidence>
<feature type="region of interest" description="Disordered" evidence="1">
    <location>
        <begin position="163"/>
        <end position="213"/>
    </location>
</feature>
<feature type="compositionally biased region" description="Pro residues" evidence="1">
    <location>
        <begin position="175"/>
        <end position="210"/>
    </location>
</feature>
<comment type="caution">
    <text evidence="2">The sequence shown here is derived from an EMBL/GenBank/DDBJ whole genome shotgun (WGS) entry which is preliminary data.</text>
</comment>
<proteinExistence type="predicted"/>
<feature type="region of interest" description="Disordered" evidence="1">
    <location>
        <begin position="256"/>
        <end position="284"/>
    </location>
</feature>
<feature type="non-terminal residue" evidence="2">
    <location>
        <position position="1"/>
    </location>
</feature>
<gene>
    <name evidence="2" type="ORF">CYMTET_18624</name>
</gene>
<reference evidence="2 3" key="1">
    <citation type="journal article" date="2015" name="Genome Biol. Evol.">
        <title>Comparative Genomics of a Bacterivorous Green Alga Reveals Evolutionary Causalities and Consequences of Phago-Mixotrophic Mode of Nutrition.</title>
        <authorList>
            <person name="Burns J.A."/>
            <person name="Paasch A."/>
            <person name="Narechania A."/>
            <person name="Kim E."/>
        </authorList>
    </citation>
    <scope>NUCLEOTIDE SEQUENCE [LARGE SCALE GENOMIC DNA]</scope>
    <source>
        <strain evidence="2 3">PLY_AMNH</strain>
    </source>
</reference>
<protein>
    <submittedName>
        <fullName evidence="2">Uncharacterized protein</fullName>
    </submittedName>
</protein>
<name>A0AAE0G7Q6_9CHLO</name>
<feature type="compositionally biased region" description="Basic and acidic residues" evidence="1">
    <location>
        <begin position="163"/>
        <end position="173"/>
    </location>
</feature>
<evidence type="ECO:0000313" key="2">
    <source>
        <dbReference type="EMBL" id="KAK3273118.1"/>
    </source>
</evidence>
<dbReference type="Proteomes" id="UP001190700">
    <property type="component" value="Unassembled WGS sequence"/>
</dbReference>
<evidence type="ECO:0000256" key="1">
    <source>
        <dbReference type="SAM" id="MobiDB-lite"/>
    </source>
</evidence>
<accession>A0AAE0G7Q6</accession>
<organism evidence="2 3">
    <name type="scientific">Cymbomonas tetramitiformis</name>
    <dbReference type="NCBI Taxonomy" id="36881"/>
    <lineage>
        <taxon>Eukaryota</taxon>
        <taxon>Viridiplantae</taxon>
        <taxon>Chlorophyta</taxon>
        <taxon>Pyramimonadophyceae</taxon>
        <taxon>Pyramimonadales</taxon>
        <taxon>Pyramimonadaceae</taxon>
        <taxon>Cymbomonas</taxon>
    </lineage>
</organism>